<dbReference type="SUPFAM" id="SSF51161">
    <property type="entry name" value="Trimeric LpxA-like enzymes"/>
    <property type="match status" value="1"/>
</dbReference>
<accession>A0A7L9J4E6</accession>
<evidence type="ECO:0000313" key="5">
    <source>
        <dbReference type="EMBL" id="QOK23570.1"/>
    </source>
</evidence>
<dbReference type="InterPro" id="IPR041561">
    <property type="entry name" value="PglD_N"/>
</dbReference>
<protein>
    <submittedName>
        <fullName evidence="5">NeuD/PglB/VioB family sugar acetyltransferase</fullName>
    </submittedName>
</protein>
<dbReference type="AlphaFoldDB" id="A0A7L9J4E6"/>
<evidence type="ECO:0000256" key="3">
    <source>
        <dbReference type="PIRSR" id="PIRSR620019-1"/>
    </source>
</evidence>
<evidence type="ECO:0000259" key="4">
    <source>
        <dbReference type="Pfam" id="PF17836"/>
    </source>
</evidence>
<name>A0A7L9J4E6_9MICO</name>
<dbReference type="NCBIfam" id="TIGR03570">
    <property type="entry name" value="NeuD_NnaD"/>
    <property type="match status" value="1"/>
</dbReference>
<proteinExistence type="predicted"/>
<feature type="active site" description="Proton acceptor" evidence="3">
    <location>
        <position position="143"/>
    </location>
</feature>
<organism evidence="5 6">
    <name type="scientific">Janibacter indicus</name>
    <dbReference type="NCBI Taxonomy" id="857417"/>
    <lineage>
        <taxon>Bacteria</taxon>
        <taxon>Bacillati</taxon>
        <taxon>Actinomycetota</taxon>
        <taxon>Actinomycetes</taxon>
        <taxon>Micrococcales</taxon>
        <taxon>Intrasporangiaceae</taxon>
        <taxon>Janibacter</taxon>
    </lineage>
</organism>
<sequence>MSDPIVIIGAGGFGREVLDVIDAMNAAGTGDWDFLGFVDDGQPDPEILERLGERHLGGREQLGSLGKGIHFVVAVSHVPARRGLSQAAIGAGLRPALLIHPTATLGRDVRAEAGTIICAGARLTSNIRVGRHCHVHVNVTVGHDSRMGDFAAANPMSAVSGAVTLGSGVMLGTGSAILQGLSVGDDAVVGAGAVVVKDVPAGVTVLGVPAKARG</sequence>
<dbReference type="CDD" id="cd03360">
    <property type="entry name" value="LbH_AT_putative"/>
    <property type="match status" value="1"/>
</dbReference>
<keyword evidence="1 5" id="KW-0808">Transferase</keyword>
<dbReference type="Pfam" id="PF17836">
    <property type="entry name" value="PglD_N"/>
    <property type="match status" value="1"/>
</dbReference>
<dbReference type="Gene3D" id="3.40.50.20">
    <property type="match status" value="1"/>
</dbReference>
<dbReference type="PROSITE" id="PS00101">
    <property type="entry name" value="HEXAPEP_TRANSFERASES"/>
    <property type="match status" value="1"/>
</dbReference>
<dbReference type="RefSeq" id="WP_192911586.1">
    <property type="nucleotide sequence ID" value="NZ_CP062789.1"/>
</dbReference>
<evidence type="ECO:0000256" key="2">
    <source>
        <dbReference type="ARBA" id="ARBA00022737"/>
    </source>
</evidence>
<dbReference type="Proteomes" id="UP000593998">
    <property type="component" value="Chromosome"/>
</dbReference>
<dbReference type="Gene3D" id="2.160.10.10">
    <property type="entry name" value="Hexapeptide repeat proteins"/>
    <property type="match status" value="1"/>
</dbReference>
<dbReference type="EMBL" id="CP062789">
    <property type="protein sequence ID" value="QOK23570.1"/>
    <property type="molecule type" value="Genomic_DNA"/>
</dbReference>
<dbReference type="InterPro" id="IPR050179">
    <property type="entry name" value="Trans_hexapeptide_repeat"/>
</dbReference>
<dbReference type="InterPro" id="IPR020019">
    <property type="entry name" value="AcTrfase_PglD-like"/>
</dbReference>
<dbReference type="InterPro" id="IPR018357">
    <property type="entry name" value="Hexapep_transf_CS"/>
</dbReference>
<evidence type="ECO:0000313" key="6">
    <source>
        <dbReference type="Proteomes" id="UP000593998"/>
    </source>
</evidence>
<dbReference type="PANTHER" id="PTHR43300:SF7">
    <property type="entry name" value="UDP-N-ACETYLBACILLOSAMINE N-ACETYLTRANSFERASE"/>
    <property type="match status" value="1"/>
</dbReference>
<feature type="domain" description="PglD N-terminal" evidence="4">
    <location>
        <begin position="5"/>
        <end position="84"/>
    </location>
</feature>
<gene>
    <name evidence="5" type="ORF">IGS73_03975</name>
</gene>
<dbReference type="PANTHER" id="PTHR43300">
    <property type="entry name" value="ACETYLTRANSFERASE"/>
    <property type="match status" value="1"/>
</dbReference>
<evidence type="ECO:0000256" key="1">
    <source>
        <dbReference type="ARBA" id="ARBA00022679"/>
    </source>
</evidence>
<reference evidence="5 6" key="1">
    <citation type="submission" date="2020-10" db="EMBL/GenBank/DDBJ databases">
        <title>Janibacter indicus TT2 genome sequence.</title>
        <authorList>
            <person name="Lee K."/>
            <person name="Ganzorig M."/>
        </authorList>
    </citation>
    <scope>NUCLEOTIDE SEQUENCE [LARGE SCALE GENOMIC DNA]</scope>
    <source>
        <strain evidence="5 6">TT2</strain>
    </source>
</reference>
<dbReference type="InterPro" id="IPR011004">
    <property type="entry name" value="Trimer_LpxA-like_sf"/>
</dbReference>
<keyword evidence="2" id="KW-0677">Repeat</keyword>
<feature type="site" description="Increases basicity of active site His" evidence="3">
    <location>
        <position position="144"/>
    </location>
</feature>
<dbReference type="GO" id="GO:0016740">
    <property type="term" value="F:transferase activity"/>
    <property type="evidence" value="ECO:0007669"/>
    <property type="project" value="UniProtKB-KW"/>
</dbReference>